<evidence type="ECO:0000313" key="2">
    <source>
        <dbReference type="Proteomes" id="UP001152622"/>
    </source>
</evidence>
<dbReference type="EMBL" id="JAINUF010000038">
    <property type="protein sequence ID" value="KAJ8332134.1"/>
    <property type="molecule type" value="Genomic_DNA"/>
</dbReference>
<comment type="caution">
    <text evidence="1">The sequence shown here is derived from an EMBL/GenBank/DDBJ whole genome shotgun (WGS) entry which is preliminary data.</text>
</comment>
<sequence>MHASFLFQIKRTEWCFQKKCNVDHTGIGRSPENGASNAISSNDITFLVERRFFYSKTGQEGKGRRHHRRAFLLNVERGNTSRNPHVVRPFHPLSAGFDVTRKPRKRTVRLWPLGTEDRAGQRASIKRSALTEDSQCDRVAWHLSSWRGPALFQ</sequence>
<dbReference type="Proteomes" id="UP001152622">
    <property type="component" value="Unassembled WGS sequence"/>
</dbReference>
<protein>
    <submittedName>
        <fullName evidence="1">Uncharacterized protein</fullName>
    </submittedName>
</protein>
<accession>A0A9Q1E4J7</accession>
<evidence type="ECO:0000313" key="1">
    <source>
        <dbReference type="EMBL" id="KAJ8332134.1"/>
    </source>
</evidence>
<dbReference type="AlphaFoldDB" id="A0A9Q1E4J7"/>
<reference evidence="1" key="1">
    <citation type="journal article" date="2023" name="Science">
        <title>Genome structures resolve the early diversification of teleost fishes.</title>
        <authorList>
            <person name="Parey E."/>
            <person name="Louis A."/>
            <person name="Montfort J."/>
            <person name="Bouchez O."/>
            <person name="Roques C."/>
            <person name="Iampietro C."/>
            <person name="Lluch J."/>
            <person name="Castinel A."/>
            <person name="Donnadieu C."/>
            <person name="Desvignes T."/>
            <person name="Floi Bucao C."/>
            <person name="Jouanno E."/>
            <person name="Wen M."/>
            <person name="Mejri S."/>
            <person name="Dirks R."/>
            <person name="Jansen H."/>
            <person name="Henkel C."/>
            <person name="Chen W.J."/>
            <person name="Zahm M."/>
            <person name="Cabau C."/>
            <person name="Klopp C."/>
            <person name="Thompson A.W."/>
            <person name="Robinson-Rechavi M."/>
            <person name="Braasch I."/>
            <person name="Lecointre G."/>
            <person name="Bobe J."/>
            <person name="Postlethwait J.H."/>
            <person name="Berthelot C."/>
            <person name="Roest Crollius H."/>
            <person name="Guiguen Y."/>
        </authorList>
    </citation>
    <scope>NUCLEOTIDE SEQUENCE</scope>
    <source>
        <strain evidence="1">WJC10195</strain>
    </source>
</reference>
<organism evidence="1 2">
    <name type="scientific">Synaphobranchus kaupii</name>
    <name type="common">Kaup's arrowtooth eel</name>
    <dbReference type="NCBI Taxonomy" id="118154"/>
    <lineage>
        <taxon>Eukaryota</taxon>
        <taxon>Metazoa</taxon>
        <taxon>Chordata</taxon>
        <taxon>Craniata</taxon>
        <taxon>Vertebrata</taxon>
        <taxon>Euteleostomi</taxon>
        <taxon>Actinopterygii</taxon>
        <taxon>Neopterygii</taxon>
        <taxon>Teleostei</taxon>
        <taxon>Anguilliformes</taxon>
        <taxon>Synaphobranchidae</taxon>
        <taxon>Synaphobranchus</taxon>
    </lineage>
</organism>
<gene>
    <name evidence="1" type="ORF">SKAU_G00428850</name>
</gene>
<keyword evidence="2" id="KW-1185">Reference proteome</keyword>
<proteinExistence type="predicted"/>
<name>A0A9Q1E4J7_SYNKA</name>